<dbReference type="AlphaFoldDB" id="A0A166HT72"/>
<proteinExistence type="predicted"/>
<dbReference type="Proteomes" id="UP000076532">
    <property type="component" value="Unassembled WGS sequence"/>
</dbReference>
<accession>A0A166HT72</accession>
<protein>
    <submittedName>
        <fullName evidence="1">Uncharacterized protein</fullName>
    </submittedName>
</protein>
<gene>
    <name evidence="1" type="ORF">FIBSPDRAFT_863147</name>
</gene>
<reference evidence="1 2" key="1">
    <citation type="journal article" date="2016" name="Mol. Biol. Evol.">
        <title>Comparative Genomics of Early-Diverging Mushroom-Forming Fungi Provides Insights into the Origins of Lignocellulose Decay Capabilities.</title>
        <authorList>
            <person name="Nagy L.G."/>
            <person name="Riley R."/>
            <person name="Tritt A."/>
            <person name="Adam C."/>
            <person name="Daum C."/>
            <person name="Floudas D."/>
            <person name="Sun H."/>
            <person name="Yadav J.S."/>
            <person name="Pangilinan J."/>
            <person name="Larsson K.H."/>
            <person name="Matsuura K."/>
            <person name="Barry K."/>
            <person name="Labutti K."/>
            <person name="Kuo R."/>
            <person name="Ohm R.A."/>
            <person name="Bhattacharya S.S."/>
            <person name="Shirouzu T."/>
            <person name="Yoshinaga Y."/>
            <person name="Martin F.M."/>
            <person name="Grigoriev I.V."/>
            <person name="Hibbett D.S."/>
        </authorList>
    </citation>
    <scope>NUCLEOTIDE SEQUENCE [LARGE SCALE GENOMIC DNA]</scope>
    <source>
        <strain evidence="1 2">CBS 109695</strain>
    </source>
</reference>
<sequence>MCFAGLGWAFLGMGFENMKARPRAKAKPSWAGLCSGQGFWRGGHWFLPKPDR</sequence>
<keyword evidence="2" id="KW-1185">Reference proteome</keyword>
<evidence type="ECO:0000313" key="2">
    <source>
        <dbReference type="Proteomes" id="UP000076532"/>
    </source>
</evidence>
<dbReference type="EMBL" id="KV417566">
    <property type="protein sequence ID" value="KZP19207.1"/>
    <property type="molecule type" value="Genomic_DNA"/>
</dbReference>
<organism evidence="1 2">
    <name type="scientific">Athelia psychrophila</name>
    <dbReference type="NCBI Taxonomy" id="1759441"/>
    <lineage>
        <taxon>Eukaryota</taxon>
        <taxon>Fungi</taxon>
        <taxon>Dikarya</taxon>
        <taxon>Basidiomycota</taxon>
        <taxon>Agaricomycotina</taxon>
        <taxon>Agaricomycetes</taxon>
        <taxon>Agaricomycetidae</taxon>
        <taxon>Atheliales</taxon>
        <taxon>Atheliaceae</taxon>
        <taxon>Athelia</taxon>
    </lineage>
</organism>
<evidence type="ECO:0000313" key="1">
    <source>
        <dbReference type="EMBL" id="KZP19207.1"/>
    </source>
</evidence>
<name>A0A166HT72_9AGAM</name>